<keyword evidence="8" id="KW-0482">Metalloprotease</keyword>
<evidence type="ECO:0000256" key="8">
    <source>
        <dbReference type="ARBA" id="ARBA00023049"/>
    </source>
</evidence>
<dbReference type="PROSITE" id="PS00758">
    <property type="entry name" value="ARGE_DAPE_CPG2_1"/>
    <property type="match status" value="1"/>
</dbReference>
<dbReference type="Gene3D" id="3.30.70.360">
    <property type="match status" value="1"/>
</dbReference>
<evidence type="ECO:0000256" key="1">
    <source>
        <dbReference type="ARBA" id="ARBA00000870"/>
    </source>
</evidence>
<dbReference type="InterPro" id="IPR002933">
    <property type="entry name" value="Peptidase_M20"/>
</dbReference>
<dbReference type="NCBIfam" id="TIGR01882">
    <property type="entry name" value="peptidase-T"/>
    <property type="match status" value="1"/>
</dbReference>
<dbReference type="InterPro" id="IPR010161">
    <property type="entry name" value="Peptidase_M20B"/>
</dbReference>
<keyword evidence="4" id="KW-0645">Protease</keyword>
<dbReference type="NCBIfam" id="NF009920">
    <property type="entry name" value="PRK13381.1"/>
    <property type="match status" value="1"/>
</dbReference>
<dbReference type="GO" id="GO:0006518">
    <property type="term" value="P:peptide metabolic process"/>
    <property type="evidence" value="ECO:0007669"/>
    <property type="project" value="InterPro"/>
</dbReference>
<dbReference type="EMBL" id="DVOS01000045">
    <property type="protein sequence ID" value="HIV23328.1"/>
    <property type="molecule type" value="Genomic_DNA"/>
</dbReference>
<dbReference type="CDD" id="cd03892">
    <property type="entry name" value="M20_peptT"/>
    <property type="match status" value="1"/>
</dbReference>
<feature type="binding site" evidence="11">
    <location>
        <position position="140"/>
    </location>
    <ligand>
        <name>Zn(2+)</name>
        <dbReference type="ChEBI" id="CHEBI:29105"/>
        <label>2</label>
    </ligand>
</feature>
<dbReference type="PANTHER" id="PTHR42994:SF1">
    <property type="entry name" value="PEPTIDASE T"/>
    <property type="match status" value="1"/>
</dbReference>
<feature type="domain" description="Peptidase M20 dimerisation" evidence="12">
    <location>
        <begin position="205"/>
        <end position="306"/>
    </location>
</feature>
<evidence type="ECO:0000256" key="7">
    <source>
        <dbReference type="ARBA" id="ARBA00022833"/>
    </source>
</evidence>
<dbReference type="PROSITE" id="PS00759">
    <property type="entry name" value="ARGE_DAPE_CPG2_2"/>
    <property type="match status" value="1"/>
</dbReference>
<proteinExistence type="inferred from homology"/>
<dbReference type="Pfam" id="PF01546">
    <property type="entry name" value="Peptidase_M20"/>
    <property type="match status" value="1"/>
</dbReference>
<feature type="binding site" evidence="11">
    <location>
        <position position="378"/>
    </location>
    <ligand>
        <name>Zn(2+)</name>
        <dbReference type="ChEBI" id="CHEBI:29105"/>
        <label>2</label>
    </ligand>
</feature>
<dbReference type="Gene3D" id="3.40.630.10">
    <property type="entry name" value="Zn peptidases"/>
    <property type="match status" value="1"/>
</dbReference>
<evidence type="ECO:0000256" key="3">
    <source>
        <dbReference type="ARBA" id="ARBA00022438"/>
    </source>
</evidence>
<dbReference type="InterPro" id="IPR011650">
    <property type="entry name" value="Peptidase_M20_dimer"/>
</dbReference>
<evidence type="ECO:0000256" key="2">
    <source>
        <dbReference type="ARBA" id="ARBA00009692"/>
    </source>
</evidence>
<dbReference type="NCBIfam" id="NF003976">
    <property type="entry name" value="PRK05469.1"/>
    <property type="match status" value="1"/>
</dbReference>
<evidence type="ECO:0000256" key="9">
    <source>
        <dbReference type="NCBIfam" id="TIGR01882"/>
    </source>
</evidence>
<name>A0A9D1NYC4_9FIRM</name>
<dbReference type="GO" id="GO:0006508">
    <property type="term" value="P:proteolysis"/>
    <property type="evidence" value="ECO:0007669"/>
    <property type="project" value="UniProtKB-UniRule"/>
</dbReference>
<dbReference type="PANTHER" id="PTHR42994">
    <property type="entry name" value="PEPTIDASE T"/>
    <property type="match status" value="1"/>
</dbReference>
<dbReference type="SUPFAM" id="SSF55031">
    <property type="entry name" value="Bacterial exopeptidase dimerisation domain"/>
    <property type="match status" value="1"/>
</dbReference>
<dbReference type="EC" id="3.4.11.4" evidence="9"/>
<sequence length="408" mass="44839">MRAYERLLHYVKIYTTSDEESTSVPSTNRQFDLAMALVEEMKELGIEDARVDEHCYVYGSIPATPGYEDKTAIGFIAHLDTAPDYNGEGVKPQVRENYDGGEIALGESGLVLSPDMFPHLKSLKGRTLITTDGTTLLGADDKAGIAEIMTLAQELLKGETPHGKICIGFTPDEEVGGGAELLDIPAFGAEFAYTVDGGCENEIVYENFNACGAAFEIQGVNIHPGEAKDKMVNAALAAAEICGMLPWAETPRHTERYEGFFHLTQIQGTVEHASLHFIIRDHDGGHFEARQEMLRQIEKAVNEKYGAGTAKLTIRQQYRNMEEMVKPCMHLIDYAKESIRELGMEPDVSPVRGGTDGAQLSFRGLPCPNLGTGGYAFHGPYEHITAEGMDRAVQVMLGIVKRYANREK</sequence>
<feature type="active site" evidence="10">
    <location>
        <position position="80"/>
    </location>
</feature>
<dbReference type="Pfam" id="PF07687">
    <property type="entry name" value="M20_dimer"/>
    <property type="match status" value="1"/>
</dbReference>
<comment type="catalytic activity">
    <reaction evidence="1">
        <text>Release of the N-terminal residue from a tripeptide.</text>
        <dbReference type="EC" id="3.4.11.4"/>
    </reaction>
</comment>
<gene>
    <name evidence="13" type="primary">pepT</name>
    <name evidence="13" type="ORF">IAC80_05250</name>
</gene>
<evidence type="ECO:0000256" key="11">
    <source>
        <dbReference type="PIRSR" id="PIRSR037215-2"/>
    </source>
</evidence>
<dbReference type="GO" id="GO:0008270">
    <property type="term" value="F:zinc ion binding"/>
    <property type="evidence" value="ECO:0007669"/>
    <property type="project" value="InterPro"/>
</dbReference>
<dbReference type="InterPro" id="IPR001261">
    <property type="entry name" value="ArgE/DapE_CS"/>
</dbReference>
<comment type="similarity">
    <text evidence="2">Belongs to the peptidase M20B family.</text>
</comment>
<dbReference type="AlphaFoldDB" id="A0A9D1NYC4"/>
<evidence type="ECO:0000313" key="14">
    <source>
        <dbReference type="Proteomes" id="UP000886889"/>
    </source>
</evidence>
<reference evidence="13" key="2">
    <citation type="journal article" date="2021" name="PeerJ">
        <title>Extensive microbial diversity within the chicken gut microbiome revealed by metagenomics and culture.</title>
        <authorList>
            <person name="Gilroy R."/>
            <person name="Ravi A."/>
            <person name="Getino M."/>
            <person name="Pursley I."/>
            <person name="Horton D.L."/>
            <person name="Alikhan N.F."/>
            <person name="Baker D."/>
            <person name="Gharbi K."/>
            <person name="Hall N."/>
            <person name="Watson M."/>
            <person name="Adriaenssens E.M."/>
            <person name="Foster-Nyarko E."/>
            <person name="Jarju S."/>
            <person name="Secka A."/>
            <person name="Antonio M."/>
            <person name="Oren A."/>
            <person name="Chaudhuri R.R."/>
            <person name="La Ragione R."/>
            <person name="Hildebrand F."/>
            <person name="Pallen M.J."/>
        </authorList>
    </citation>
    <scope>NUCLEOTIDE SEQUENCE</scope>
    <source>
        <strain evidence="13">ChiBcec6-7307</strain>
    </source>
</reference>
<evidence type="ECO:0000256" key="6">
    <source>
        <dbReference type="ARBA" id="ARBA00022801"/>
    </source>
</evidence>
<accession>A0A9D1NYC4</accession>
<keyword evidence="6 13" id="KW-0378">Hydrolase</keyword>
<organism evidence="13 14">
    <name type="scientific">Candidatus Merdiplasma excrementigallinarum</name>
    <dbReference type="NCBI Taxonomy" id="2840864"/>
    <lineage>
        <taxon>Bacteria</taxon>
        <taxon>Bacillati</taxon>
        <taxon>Bacillota</taxon>
        <taxon>Clostridia</taxon>
        <taxon>Lachnospirales</taxon>
        <taxon>Lachnospiraceae</taxon>
        <taxon>Lachnospiraceae incertae sedis</taxon>
        <taxon>Candidatus Merdiplasma</taxon>
    </lineage>
</organism>
<feature type="binding site" evidence="11">
    <location>
        <position position="196"/>
    </location>
    <ligand>
        <name>Zn(2+)</name>
        <dbReference type="ChEBI" id="CHEBI:29105"/>
        <label>1</label>
    </ligand>
</feature>
<dbReference type="GO" id="GO:0008237">
    <property type="term" value="F:metallopeptidase activity"/>
    <property type="evidence" value="ECO:0007669"/>
    <property type="project" value="UniProtKB-KW"/>
</dbReference>
<dbReference type="InterPro" id="IPR036264">
    <property type="entry name" value="Bact_exopeptidase_dim_dom"/>
</dbReference>
<feature type="binding site" evidence="11">
    <location>
        <position position="174"/>
    </location>
    <ligand>
        <name>Zn(2+)</name>
        <dbReference type="ChEBI" id="CHEBI:29105"/>
        <label>2</label>
    </ligand>
</feature>
<comment type="caution">
    <text evidence="13">The sequence shown here is derived from an EMBL/GenBank/DDBJ whole genome shotgun (WGS) entry which is preliminary data.</text>
</comment>
<reference evidence="13" key="1">
    <citation type="submission" date="2020-10" db="EMBL/GenBank/DDBJ databases">
        <authorList>
            <person name="Gilroy R."/>
        </authorList>
    </citation>
    <scope>NUCLEOTIDE SEQUENCE</scope>
    <source>
        <strain evidence="13">ChiBcec6-7307</strain>
    </source>
</reference>
<evidence type="ECO:0000256" key="5">
    <source>
        <dbReference type="ARBA" id="ARBA00022723"/>
    </source>
</evidence>
<feature type="binding site" evidence="11">
    <location>
        <position position="140"/>
    </location>
    <ligand>
        <name>Zn(2+)</name>
        <dbReference type="ChEBI" id="CHEBI:29105"/>
        <label>1</label>
    </ligand>
</feature>
<dbReference type="SUPFAM" id="SSF53187">
    <property type="entry name" value="Zn-dependent exopeptidases"/>
    <property type="match status" value="1"/>
</dbReference>
<dbReference type="GO" id="GO:0045148">
    <property type="term" value="F:tripeptide aminopeptidase activity"/>
    <property type="evidence" value="ECO:0007669"/>
    <property type="project" value="UniProtKB-UniRule"/>
</dbReference>
<evidence type="ECO:0000256" key="4">
    <source>
        <dbReference type="ARBA" id="ARBA00022670"/>
    </source>
</evidence>
<keyword evidence="3 13" id="KW-0031">Aminopeptidase</keyword>
<evidence type="ECO:0000256" key="10">
    <source>
        <dbReference type="PIRSR" id="PIRSR037215-1"/>
    </source>
</evidence>
<comment type="cofactor">
    <cofactor evidence="11">
        <name>Zn(2+)</name>
        <dbReference type="ChEBI" id="CHEBI:29105"/>
    </cofactor>
    <text evidence="11">Binds 2 Zn(2+) ions per subunit.</text>
</comment>
<keyword evidence="7 11" id="KW-0862">Zinc</keyword>
<dbReference type="Proteomes" id="UP000886889">
    <property type="component" value="Unassembled WGS sequence"/>
</dbReference>
<keyword evidence="5 11" id="KW-0479">Metal-binding</keyword>
<feature type="binding site" evidence="11">
    <location>
        <position position="78"/>
    </location>
    <ligand>
        <name>Zn(2+)</name>
        <dbReference type="ChEBI" id="CHEBI:29105"/>
        <label>1</label>
    </ligand>
</feature>
<evidence type="ECO:0000259" key="12">
    <source>
        <dbReference type="Pfam" id="PF07687"/>
    </source>
</evidence>
<protein>
    <recommendedName>
        <fullName evidence="9">Peptidase T</fullName>
        <ecNumber evidence="9">3.4.11.4</ecNumber>
    </recommendedName>
</protein>
<evidence type="ECO:0000313" key="13">
    <source>
        <dbReference type="EMBL" id="HIV23328.1"/>
    </source>
</evidence>
<dbReference type="PIRSF" id="PIRSF037215">
    <property type="entry name" value="Peptidase_M20B"/>
    <property type="match status" value="1"/>
</dbReference>
<feature type="active site" description="Proton acceptor" evidence="10">
    <location>
        <position position="173"/>
    </location>
</feature>